<feature type="domain" description="Cation efflux protein transmembrane" evidence="9">
    <location>
        <begin position="20"/>
        <end position="214"/>
    </location>
</feature>
<feature type="region of interest" description="Disordered" evidence="7">
    <location>
        <begin position="334"/>
        <end position="362"/>
    </location>
</feature>
<dbReference type="Gene3D" id="3.30.70.1350">
    <property type="entry name" value="Cation efflux protein, cytoplasmic domain"/>
    <property type="match status" value="1"/>
</dbReference>
<dbReference type="InterPro" id="IPR050291">
    <property type="entry name" value="CDF_Transporter"/>
</dbReference>
<feature type="transmembrane region" description="Helical" evidence="8">
    <location>
        <begin position="188"/>
        <end position="206"/>
    </location>
</feature>
<dbReference type="Pfam" id="PF16916">
    <property type="entry name" value="ZT_dimer"/>
    <property type="match status" value="1"/>
</dbReference>
<evidence type="ECO:0000256" key="1">
    <source>
        <dbReference type="ARBA" id="ARBA00004141"/>
    </source>
</evidence>
<dbReference type="GO" id="GO:0015086">
    <property type="term" value="F:cadmium ion transmembrane transporter activity"/>
    <property type="evidence" value="ECO:0007669"/>
    <property type="project" value="TreeGrafter"/>
</dbReference>
<evidence type="ECO:0000313" key="12">
    <source>
        <dbReference type="Proteomes" id="UP001144372"/>
    </source>
</evidence>
<dbReference type="GO" id="GO:0005886">
    <property type="term" value="C:plasma membrane"/>
    <property type="evidence" value="ECO:0007669"/>
    <property type="project" value="TreeGrafter"/>
</dbReference>
<evidence type="ECO:0000313" key="11">
    <source>
        <dbReference type="EMBL" id="GLI34594.1"/>
    </source>
</evidence>
<dbReference type="NCBIfam" id="TIGR01297">
    <property type="entry name" value="CDF"/>
    <property type="match status" value="1"/>
</dbReference>
<dbReference type="Pfam" id="PF01545">
    <property type="entry name" value="Cation_efflux"/>
    <property type="match status" value="1"/>
</dbReference>
<dbReference type="EMBL" id="BSDR01000001">
    <property type="protein sequence ID" value="GLI34594.1"/>
    <property type="molecule type" value="Genomic_DNA"/>
</dbReference>
<keyword evidence="3" id="KW-0813">Transport</keyword>
<accession>A0A9W6FSY5</accession>
<evidence type="ECO:0000259" key="10">
    <source>
        <dbReference type="Pfam" id="PF16916"/>
    </source>
</evidence>
<comment type="similarity">
    <text evidence="2">Belongs to the cation diffusion facilitator (CDF) transporter (TC 2.A.4) family.</text>
</comment>
<dbReference type="InterPro" id="IPR036837">
    <property type="entry name" value="Cation_efflux_CTD_sf"/>
</dbReference>
<dbReference type="Proteomes" id="UP001144372">
    <property type="component" value="Unassembled WGS sequence"/>
</dbReference>
<keyword evidence="12" id="KW-1185">Reference proteome</keyword>
<evidence type="ECO:0000256" key="7">
    <source>
        <dbReference type="SAM" id="MobiDB-lite"/>
    </source>
</evidence>
<dbReference type="SUPFAM" id="SSF161111">
    <property type="entry name" value="Cation efflux protein transmembrane domain-like"/>
    <property type="match status" value="1"/>
</dbReference>
<evidence type="ECO:0000256" key="3">
    <source>
        <dbReference type="ARBA" id="ARBA00022448"/>
    </source>
</evidence>
<dbReference type="InterPro" id="IPR058533">
    <property type="entry name" value="Cation_efflux_TM"/>
</dbReference>
<protein>
    <submittedName>
        <fullName evidence="11">Cation transporter</fullName>
    </submittedName>
</protein>
<evidence type="ECO:0000256" key="5">
    <source>
        <dbReference type="ARBA" id="ARBA00022989"/>
    </source>
</evidence>
<evidence type="ECO:0000256" key="2">
    <source>
        <dbReference type="ARBA" id="ARBA00008114"/>
    </source>
</evidence>
<dbReference type="GO" id="GO:0015341">
    <property type="term" value="F:zinc efflux antiporter activity"/>
    <property type="evidence" value="ECO:0007669"/>
    <property type="project" value="TreeGrafter"/>
</dbReference>
<name>A0A9W6FSY5_9BACT</name>
<sequence length="362" mass="40485">MNETRDSLANPYLKQRIIAITLSFVVGILLMVAKFYVYWLTQSSAILSDALESIINVVASAFALGSILFAARPPDPTHPYGHGKIEFFSAGFEGALIVFAAFGIVRAAWPQILHPHPLPHLEDGLWILLVASAVNFILGFGLIRTGKHTHSLALQADGKHVLTDVYTSAGVLVGLVLVHQTGWYWLDGAIACMVAINILIIGTRLMHESFKGLMHTSDPVLLEEISNLIAKHRRDIWIDIHHLRAWRAGDRIYMDFHLILPRDLTLERAHHEVEDLQAILRDYFKGRAEALIHIEPCIALECPICGYDPCNLRKHPVSHQTLWNREAVTVPLEDAQRPNDVASRVQMGSSQEKKEDTEAENS</sequence>
<organism evidence="11 12">
    <name type="scientific">Desulforhabdus amnigena</name>
    <dbReference type="NCBI Taxonomy" id="40218"/>
    <lineage>
        <taxon>Bacteria</taxon>
        <taxon>Pseudomonadati</taxon>
        <taxon>Thermodesulfobacteriota</taxon>
        <taxon>Syntrophobacteria</taxon>
        <taxon>Syntrophobacterales</taxon>
        <taxon>Syntrophobacteraceae</taxon>
        <taxon>Desulforhabdus</taxon>
    </lineage>
</organism>
<evidence type="ECO:0000256" key="4">
    <source>
        <dbReference type="ARBA" id="ARBA00022692"/>
    </source>
</evidence>
<dbReference type="SUPFAM" id="SSF160240">
    <property type="entry name" value="Cation efflux protein cytoplasmic domain-like"/>
    <property type="match status" value="1"/>
</dbReference>
<feature type="transmembrane region" description="Helical" evidence="8">
    <location>
        <begin position="124"/>
        <end position="143"/>
    </location>
</feature>
<evidence type="ECO:0000256" key="6">
    <source>
        <dbReference type="ARBA" id="ARBA00023136"/>
    </source>
</evidence>
<dbReference type="Gene3D" id="1.20.1510.10">
    <property type="entry name" value="Cation efflux protein transmembrane domain"/>
    <property type="match status" value="1"/>
</dbReference>
<dbReference type="PANTHER" id="PTHR43840:SF15">
    <property type="entry name" value="MITOCHONDRIAL METAL TRANSPORTER 1-RELATED"/>
    <property type="match status" value="1"/>
</dbReference>
<comment type="caution">
    <text evidence="11">The sequence shown here is derived from an EMBL/GenBank/DDBJ whole genome shotgun (WGS) entry which is preliminary data.</text>
</comment>
<dbReference type="GO" id="GO:0006882">
    <property type="term" value="P:intracellular zinc ion homeostasis"/>
    <property type="evidence" value="ECO:0007669"/>
    <property type="project" value="TreeGrafter"/>
</dbReference>
<keyword evidence="6 8" id="KW-0472">Membrane</keyword>
<feature type="transmembrane region" description="Helical" evidence="8">
    <location>
        <begin position="17"/>
        <end position="41"/>
    </location>
</feature>
<dbReference type="AlphaFoldDB" id="A0A9W6FSY5"/>
<dbReference type="InterPro" id="IPR002524">
    <property type="entry name" value="Cation_efflux"/>
</dbReference>
<dbReference type="PANTHER" id="PTHR43840">
    <property type="entry name" value="MITOCHONDRIAL METAL TRANSPORTER 1-RELATED"/>
    <property type="match status" value="1"/>
</dbReference>
<dbReference type="RefSeq" id="WP_281793946.1">
    <property type="nucleotide sequence ID" value="NZ_BSDR01000001.1"/>
</dbReference>
<keyword evidence="5 8" id="KW-1133">Transmembrane helix</keyword>
<reference evidence="11" key="1">
    <citation type="submission" date="2022-12" db="EMBL/GenBank/DDBJ databases">
        <title>Reference genome sequencing for broad-spectrum identification of bacterial and archaeal isolates by mass spectrometry.</title>
        <authorList>
            <person name="Sekiguchi Y."/>
            <person name="Tourlousse D.M."/>
        </authorList>
    </citation>
    <scope>NUCLEOTIDE SEQUENCE</scope>
    <source>
        <strain evidence="11">ASRB1</strain>
    </source>
</reference>
<evidence type="ECO:0000259" key="9">
    <source>
        <dbReference type="Pfam" id="PF01545"/>
    </source>
</evidence>
<dbReference type="InterPro" id="IPR027469">
    <property type="entry name" value="Cation_efflux_TMD_sf"/>
</dbReference>
<gene>
    <name evidence="11" type="ORF">DAMNIGENAA_20270</name>
</gene>
<proteinExistence type="inferred from homology"/>
<feature type="transmembrane region" description="Helical" evidence="8">
    <location>
        <begin position="53"/>
        <end position="71"/>
    </location>
</feature>
<keyword evidence="4 8" id="KW-0812">Transmembrane</keyword>
<comment type="subcellular location">
    <subcellularLocation>
        <location evidence="1">Membrane</location>
        <topology evidence="1">Multi-pass membrane protein</topology>
    </subcellularLocation>
</comment>
<dbReference type="InterPro" id="IPR027470">
    <property type="entry name" value="Cation_efflux_CTD"/>
</dbReference>
<evidence type="ECO:0000256" key="8">
    <source>
        <dbReference type="SAM" id="Phobius"/>
    </source>
</evidence>
<feature type="transmembrane region" description="Helical" evidence="8">
    <location>
        <begin position="92"/>
        <end position="112"/>
    </location>
</feature>
<dbReference type="GO" id="GO:0015093">
    <property type="term" value="F:ferrous iron transmembrane transporter activity"/>
    <property type="evidence" value="ECO:0007669"/>
    <property type="project" value="TreeGrafter"/>
</dbReference>
<feature type="domain" description="Cation efflux protein cytoplasmic" evidence="10">
    <location>
        <begin position="221"/>
        <end position="297"/>
    </location>
</feature>